<feature type="binding site" evidence="7">
    <location>
        <position position="155"/>
    </location>
    <ligand>
        <name>FMN</name>
        <dbReference type="ChEBI" id="CHEBI:58210"/>
    </ligand>
</feature>
<gene>
    <name evidence="9" type="ORF">HPTL_0509</name>
</gene>
<evidence type="ECO:0000313" key="10">
    <source>
        <dbReference type="Proteomes" id="UP000262004"/>
    </source>
</evidence>
<dbReference type="AlphaFoldDB" id="A0A2Z6DWG0"/>
<keyword evidence="2 7" id="KW-0285">Flavoprotein</keyword>
<sequence length="353" mass="38834">MSTTYQNLKDILSSGIYEYFFSGADDSVTLRENELSWKRFQIVPRVMSSPRSVSLEIDFFEKKWPSPFLVAPMAYLGMVHEHGDLGVALASAAQQFGFILSCHATTPLELISSHFLREELRGPLWFQFYPYGSHAEWLSLISRVQRAGYEALVVTVDAPVKWTPKAAIDAGFSVPANCPQPNLSGVPPRGSLTDVLKQAFSWNDLKWLREKCSLPIVIKGVLNPEDASRLCDESLCDAIIVSNHGGRVIDRVIPTAYVLKEIVASVANRVKVLVDSGIRSAHDVAVALALGADAVLIGRPVVAALAEGGAQGVAHLFSRWRDELSAIMAVCGFSTISDFKLNIDIRWPKEHLI</sequence>
<evidence type="ECO:0000256" key="2">
    <source>
        <dbReference type="ARBA" id="ARBA00022630"/>
    </source>
</evidence>
<feature type="domain" description="FMN hydroxy acid dehydrogenase" evidence="8">
    <location>
        <begin position="1"/>
        <end position="349"/>
    </location>
</feature>
<dbReference type="PANTHER" id="PTHR10578">
    <property type="entry name" value="S -2-HYDROXY-ACID OXIDASE-RELATED"/>
    <property type="match status" value="1"/>
</dbReference>
<feature type="binding site" evidence="7">
    <location>
        <position position="244"/>
    </location>
    <ligand>
        <name>glyoxylate</name>
        <dbReference type="ChEBI" id="CHEBI:36655"/>
    </ligand>
</feature>
<proteinExistence type="inferred from homology"/>
<evidence type="ECO:0000256" key="7">
    <source>
        <dbReference type="PIRSR" id="PIRSR000138-2"/>
    </source>
</evidence>
<organism evidence="9 10">
    <name type="scientific">Hydrogenophilus thermoluteolus</name>
    <name type="common">Pseudomonas hydrogenothermophila</name>
    <dbReference type="NCBI Taxonomy" id="297"/>
    <lineage>
        <taxon>Bacteria</taxon>
        <taxon>Pseudomonadati</taxon>
        <taxon>Pseudomonadota</taxon>
        <taxon>Hydrogenophilia</taxon>
        <taxon>Hydrogenophilales</taxon>
        <taxon>Hydrogenophilaceae</taxon>
        <taxon>Hydrogenophilus</taxon>
    </lineage>
</organism>
<evidence type="ECO:0000256" key="6">
    <source>
        <dbReference type="PIRSR" id="PIRSR000138-1"/>
    </source>
</evidence>
<keyword evidence="3 7" id="KW-0288">FMN</keyword>
<dbReference type="PROSITE" id="PS51349">
    <property type="entry name" value="FMN_HYDROXY_ACID_DH_2"/>
    <property type="match status" value="1"/>
</dbReference>
<evidence type="ECO:0000259" key="8">
    <source>
        <dbReference type="PROSITE" id="PS51349"/>
    </source>
</evidence>
<dbReference type="RefSeq" id="WP_170141247.1">
    <property type="nucleotide sequence ID" value="NZ_AP018558.1"/>
</dbReference>
<dbReference type="GO" id="GO:0010181">
    <property type="term" value="F:FMN binding"/>
    <property type="evidence" value="ECO:0007669"/>
    <property type="project" value="InterPro"/>
</dbReference>
<dbReference type="Gene3D" id="3.20.20.70">
    <property type="entry name" value="Aldolase class I"/>
    <property type="match status" value="1"/>
</dbReference>
<feature type="binding site" evidence="7">
    <location>
        <position position="242"/>
    </location>
    <ligand>
        <name>FMN</name>
        <dbReference type="ChEBI" id="CHEBI:58210"/>
    </ligand>
</feature>
<dbReference type="PANTHER" id="PTHR10578:SF107">
    <property type="entry name" value="2-HYDROXYACID OXIDASE 1"/>
    <property type="match status" value="1"/>
</dbReference>
<dbReference type="KEGG" id="htl:HPTL_0509"/>
<protein>
    <submittedName>
        <fullName evidence="9">FMN-dependent alpha-hydroxy acid dehydrogenase</fullName>
    </submittedName>
</protein>
<feature type="binding site" evidence="7">
    <location>
        <position position="247"/>
    </location>
    <ligand>
        <name>glyoxylate</name>
        <dbReference type="ChEBI" id="CHEBI:36655"/>
    </ligand>
</feature>
<dbReference type="PIRSF" id="PIRSF000138">
    <property type="entry name" value="Al-hdrx_acd_dh"/>
    <property type="match status" value="1"/>
</dbReference>
<comment type="similarity">
    <text evidence="5">Belongs to the FMN-dependent alpha-hydroxy acid dehydrogenase family.</text>
</comment>
<dbReference type="CDD" id="cd02809">
    <property type="entry name" value="alpha_hydroxyacid_oxid_FMN"/>
    <property type="match status" value="1"/>
</dbReference>
<dbReference type="InterPro" id="IPR012133">
    <property type="entry name" value="Alpha-hydoxy_acid_DH_FMN"/>
</dbReference>
<feature type="binding site" evidence="7">
    <location>
        <position position="127"/>
    </location>
    <ligand>
        <name>FMN</name>
        <dbReference type="ChEBI" id="CHEBI:58210"/>
    </ligand>
</feature>
<feature type="binding site" evidence="7">
    <location>
        <begin position="275"/>
        <end position="279"/>
    </location>
    <ligand>
        <name>FMN</name>
        <dbReference type="ChEBI" id="CHEBI:58210"/>
    </ligand>
</feature>
<accession>A0A2Z6DWG0</accession>
<feature type="binding site" evidence="7">
    <location>
        <position position="101"/>
    </location>
    <ligand>
        <name>FMN</name>
        <dbReference type="ChEBI" id="CHEBI:58210"/>
    </ligand>
</feature>
<evidence type="ECO:0000256" key="4">
    <source>
        <dbReference type="ARBA" id="ARBA00023002"/>
    </source>
</evidence>
<dbReference type="Proteomes" id="UP000262004">
    <property type="component" value="Chromosome"/>
</dbReference>
<dbReference type="Pfam" id="PF01070">
    <property type="entry name" value="FMN_dh"/>
    <property type="match status" value="1"/>
</dbReference>
<feature type="binding site" evidence="7">
    <location>
        <position position="219"/>
    </location>
    <ligand>
        <name>FMN</name>
        <dbReference type="ChEBI" id="CHEBI:58210"/>
    </ligand>
</feature>
<feature type="binding site" evidence="7">
    <location>
        <position position="129"/>
    </location>
    <ligand>
        <name>glyoxylate</name>
        <dbReference type="ChEBI" id="CHEBI:36655"/>
    </ligand>
</feature>
<feature type="active site" description="Proton acceptor" evidence="6">
    <location>
        <position position="244"/>
    </location>
</feature>
<evidence type="ECO:0000256" key="1">
    <source>
        <dbReference type="ARBA" id="ARBA00001917"/>
    </source>
</evidence>
<reference evidence="9 10" key="1">
    <citation type="submission" date="2018-04" db="EMBL/GenBank/DDBJ databases">
        <title>Complete genome sequence of Hydrogenophilus thermoluteolus TH-1.</title>
        <authorList>
            <person name="Arai H."/>
        </authorList>
    </citation>
    <scope>NUCLEOTIDE SEQUENCE [LARGE SCALE GENOMIC DNA]</scope>
    <source>
        <strain evidence="9 10">TH-1</strain>
    </source>
</reference>
<dbReference type="EMBL" id="AP018558">
    <property type="protein sequence ID" value="BBD76777.1"/>
    <property type="molecule type" value="Genomic_DNA"/>
</dbReference>
<comment type="cofactor">
    <cofactor evidence="1">
        <name>FMN</name>
        <dbReference type="ChEBI" id="CHEBI:58210"/>
    </cofactor>
</comment>
<dbReference type="InterPro" id="IPR013785">
    <property type="entry name" value="Aldolase_TIM"/>
</dbReference>
<evidence type="ECO:0000313" key="9">
    <source>
        <dbReference type="EMBL" id="BBD76777.1"/>
    </source>
</evidence>
<evidence type="ECO:0000256" key="5">
    <source>
        <dbReference type="ARBA" id="ARBA00024042"/>
    </source>
</evidence>
<feature type="binding site" evidence="7">
    <location>
        <position position="19"/>
    </location>
    <ligand>
        <name>glyoxylate</name>
        <dbReference type="ChEBI" id="CHEBI:36655"/>
    </ligand>
</feature>
<dbReference type="SUPFAM" id="SSF51395">
    <property type="entry name" value="FMN-linked oxidoreductases"/>
    <property type="match status" value="1"/>
</dbReference>
<keyword evidence="10" id="KW-1185">Reference proteome</keyword>
<feature type="binding site" evidence="7">
    <location>
        <begin position="72"/>
        <end position="74"/>
    </location>
    <ligand>
        <name>FMN</name>
        <dbReference type="ChEBI" id="CHEBI:58210"/>
    </ligand>
</feature>
<keyword evidence="4" id="KW-0560">Oxidoreductase</keyword>
<feature type="binding site" evidence="7">
    <location>
        <begin position="298"/>
        <end position="299"/>
    </location>
    <ligand>
        <name>FMN</name>
        <dbReference type="ChEBI" id="CHEBI:58210"/>
    </ligand>
</feature>
<dbReference type="InterPro" id="IPR000262">
    <property type="entry name" value="FMN-dep_DH"/>
</dbReference>
<evidence type="ECO:0000256" key="3">
    <source>
        <dbReference type="ARBA" id="ARBA00022643"/>
    </source>
</evidence>
<dbReference type="GO" id="GO:0016491">
    <property type="term" value="F:oxidoreductase activity"/>
    <property type="evidence" value="ECO:0007669"/>
    <property type="project" value="UniProtKB-KW"/>
</dbReference>
<dbReference type="InterPro" id="IPR037396">
    <property type="entry name" value="FMN_HAD"/>
</dbReference>
<name>A0A2Z6DWG0_HYDTE</name>